<comment type="caution">
    <text evidence="1">The sequence shown here is derived from an EMBL/GenBank/DDBJ whole genome shotgun (WGS) entry which is preliminary data.</text>
</comment>
<dbReference type="AlphaFoldDB" id="A0A426TSS9"/>
<evidence type="ECO:0000313" key="2">
    <source>
        <dbReference type="Proteomes" id="UP000280307"/>
    </source>
</evidence>
<organism evidence="1 2">
    <name type="scientific">Candidatus Viridilinea halotolerans</name>
    <dbReference type="NCBI Taxonomy" id="2491704"/>
    <lineage>
        <taxon>Bacteria</taxon>
        <taxon>Bacillati</taxon>
        <taxon>Chloroflexota</taxon>
        <taxon>Chloroflexia</taxon>
        <taxon>Chloroflexales</taxon>
        <taxon>Chloroflexineae</taxon>
        <taxon>Oscillochloridaceae</taxon>
        <taxon>Candidatus Viridilinea</taxon>
    </lineage>
</organism>
<proteinExistence type="predicted"/>
<gene>
    <name evidence="1" type="ORF">EI684_19280</name>
</gene>
<evidence type="ECO:0000313" key="1">
    <source>
        <dbReference type="EMBL" id="RRR67211.1"/>
    </source>
</evidence>
<dbReference type="EMBL" id="RSAS01000802">
    <property type="protein sequence ID" value="RRR67211.1"/>
    <property type="molecule type" value="Genomic_DNA"/>
</dbReference>
<accession>A0A426TSS9</accession>
<protein>
    <submittedName>
        <fullName evidence="1">Uncharacterized protein</fullName>
    </submittedName>
</protein>
<reference evidence="1 2" key="1">
    <citation type="submission" date="2018-12" db="EMBL/GenBank/DDBJ databases">
        <title>Genome Sequence of Candidatus Viridilinea halotolerans isolated from saline sulfide-rich spring.</title>
        <authorList>
            <person name="Grouzdev D.S."/>
            <person name="Burganskaya E.I."/>
            <person name="Krutkina M.S."/>
            <person name="Sukhacheva M.V."/>
            <person name="Gorlenko V.M."/>
        </authorList>
    </citation>
    <scope>NUCLEOTIDE SEQUENCE [LARGE SCALE GENOMIC DNA]</scope>
    <source>
        <strain evidence="1">Chok-6</strain>
    </source>
</reference>
<sequence length="204" mass="22337">MQRLTIFEHGRHQLLAHTFDAVVRGSCLLGMRRWLAQYPPGSPRRLVIALHADMEHGPVLRAHPPSHWTLTQHERHASPQEATYPAFGEAVRAFLAHAACDGTHWSEFEAHSWMRTPVPVLQRDSSAAVTWVSHTLSPASASAAVAKRYPTRSPQPAQALALAIHTLATLLQVAEEPTPPEVQQILTAARRVVAAAGLSMTNDA</sequence>
<dbReference type="Proteomes" id="UP000280307">
    <property type="component" value="Unassembled WGS sequence"/>
</dbReference>
<name>A0A426TSS9_9CHLR</name>